<proteinExistence type="predicted"/>
<dbReference type="STRING" id="86630.A0A367IPS5"/>
<accession>A0A367IPS5</accession>
<evidence type="ECO:0000313" key="2">
    <source>
        <dbReference type="EMBL" id="RCH79665.1"/>
    </source>
</evidence>
<reference evidence="2 3" key="1">
    <citation type="journal article" date="2018" name="G3 (Bethesda)">
        <title>Phylogenetic and Phylogenomic Definition of Rhizopus Species.</title>
        <authorList>
            <person name="Gryganskyi A.P."/>
            <person name="Golan J."/>
            <person name="Dolatabadi S."/>
            <person name="Mondo S."/>
            <person name="Robb S."/>
            <person name="Idnurm A."/>
            <person name="Muszewska A."/>
            <person name="Steczkiewicz K."/>
            <person name="Masonjones S."/>
            <person name="Liao H.L."/>
            <person name="Gajdeczka M.T."/>
            <person name="Anike F."/>
            <person name="Vuek A."/>
            <person name="Anishchenko I.M."/>
            <person name="Voigt K."/>
            <person name="de Hoog G.S."/>
            <person name="Smith M.E."/>
            <person name="Heitman J."/>
            <person name="Vilgalys R."/>
            <person name="Stajich J.E."/>
        </authorList>
    </citation>
    <scope>NUCLEOTIDE SEQUENCE [LARGE SCALE GENOMIC DNA]</scope>
    <source>
        <strain evidence="2 3">CBS 357.93</strain>
    </source>
</reference>
<dbReference type="Proteomes" id="UP000252139">
    <property type="component" value="Unassembled WGS sequence"/>
</dbReference>
<feature type="region of interest" description="Disordered" evidence="1">
    <location>
        <begin position="1"/>
        <end position="37"/>
    </location>
</feature>
<comment type="caution">
    <text evidence="2">The sequence shown here is derived from an EMBL/GenBank/DDBJ whole genome shotgun (WGS) entry which is preliminary data.</text>
</comment>
<keyword evidence="3" id="KW-1185">Reference proteome</keyword>
<protein>
    <submittedName>
        <fullName evidence="2">Uncharacterized protein</fullName>
    </submittedName>
</protein>
<dbReference type="AlphaFoldDB" id="A0A367IPS5"/>
<organism evidence="2 3">
    <name type="scientific">Rhizopus azygosporus</name>
    <name type="common">Rhizopus microsporus var. azygosporus</name>
    <dbReference type="NCBI Taxonomy" id="86630"/>
    <lineage>
        <taxon>Eukaryota</taxon>
        <taxon>Fungi</taxon>
        <taxon>Fungi incertae sedis</taxon>
        <taxon>Mucoromycota</taxon>
        <taxon>Mucoromycotina</taxon>
        <taxon>Mucoromycetes</taxon>
        <taxon>Mucorales</taxon>
        <taxon>Mucorineae</taxon>
        <taxon>Rhizopodaceae</taxon>
        <taxon>Rhizopus</taxon>
    </lineage>
</organism>
<dbReference type="EMBL" id="PJQL01004362">
    <property type="protein sequence ID" value="RCH79665.1"/>
    <property type="molecule type" value="Genomic_DNA"/>
</dbReference>
<evidence type="ECO:0000256" key="1">
    <source>
        <dbReference type="SAM" id="MobiDB-lite"/>
    </source>
</evidence>
<sequence length="109" mass="12640">MEEENHHMRSYLGSTHSGDYVLQIDPESTSSTPPQKLLDLQTRDSDVEVCYPYQDQSSDQHSTIDVDSLNNYLKDPPEPDNNYLEKHQLTAKLDDLLDISTEKIYRIRI</sequence>
<evidence type="ECO:0000313" key="3">
    <source>
        <dbReference type="Proteomes" id="UP000252139"/>
    </source>
</evidence>
<gene>
    <name evidence="2" type="ORF">CU097_003189</name>
</gene>
<name>A0A367IPS5_RHIAZ</name>